<comment type="caution">
    <text evidence="7">The sequence shown here is derived from an EMBL/GenBank/DDBJ whole genome shotgun (WGS) entry which is preliminary data.</text>
</comment>
<protein>
    <submittedName>
        <fullName evidence="7">Glycosyltransferase</fullName>
    </submittedName>
</protein>
<evidence type="ECO:0000259" key="6">
    <source>
        <dbReference type="Pfam" id="PF00535"/>
    </source>
</evidence>
<dbReference type="InterPro" id="IPR029044">
    <property type="entry name" value="Nucleotide-diphossugar_trans"/>
</dbReference>
<dbReference type="RefSeq" id="WP_176069700.1">
    <property type="nucleotide sequence ID" value="NZ_JABWMJ010000006.1"/>
</dbReference>
<dbReference type="PANTHER" id="PTHR43646">
    <property type="entry name" value="GLYCOSYLTRANSFERASE"/>
    <property type="match status" value="1"/>
</dbReference>
<proteinExistence type="predicted"/>
<dbReference type="Pfam" id="PF00535">
    <property type="entry name" value="Glycos_transf_2"/>
    <property type="match status" value="1"/>
</dbReference>
<dbReference type="Gene3D" id="3.90.550.10">
    <property type="entry name" value="Spore Coat Polysaccharide Biosynthesis Protein SpsA, Chain A"/>
    <property type="match status" value="1"/>
</dbReference>
<evidence type="ECO:0000313" key="7">
    <source>
        <dbReference type="EMBL" id="NUZ06845.1"/>
    </source>
</evidence>
<dbReference type="Proteomes" id="UP000529637">
    <property type="component" value="Unassembled WGS sequence"/>
</dbReference>
<comment type="subcellular location">
    <subcellularLocation>
        <location evidence="1">Cell membrane</location>
    </subcellularLocation>
</comment>
<evidence type="ECO:0000256" key="5">
    <source>
        <dbReference type="ARBA" id="ARBA00023136"/>
    </source>
</evidence>
<keyword evidence="8" id="KW-1185">Reference proteome</keyword>
<keyword evidence="4 7" id="KW-0808">Transferase</keyword>
<dbReference type="SUPFAM" id="SSF53448">
    <property type="entry name" value="Nucleotide-diphospho-sugar transferases"/>
    <property type="match status" value="1"/>
</dbReference>
<dbReference type="PANTHER" id="PTHR43646:SF2">
    <property type="entry name" value="GLYCOSYLTRANSFERASE 2-LIKE DOMAIN-CONTAINING PROTEIN"/>
    <property type="match status" value="1"/>
</dbReference>
<name>A0A7Y6TX98_9BURK</name>
<gene>
    <name evidence="7" type="ORF">HQN59_13855</name>
</gene>
<keyword evidence="5" id="KW-0472">Membrane</keyword>
<evidence type="ECO:0000256" key="4">
    <source>
        <dbReference type="ARBA" id="ARBA00022679"/>
    </source>
</evidence>
<dbReference type="GO" id="GO:0005886">
    <property type="term" value="C:plasma membrane"/>
    <property type="evidence" value="ECO:0007669"/>
    <property type="project" value="UniProtKB-SubCell"/>
</dbReference>
<evidence type="ECO:0000256" key="1">
    <source>
        <dbReference type="ARBA" id="ARBA00004236"/>
    </source>
</evidence>
<dbReference type="AlphaFoldDB" id="A0A7Y6TX98"/>
<reference evidence="7 8" key="1">
    <citation type="submission" date="2020-06" db="EMBL/GenBank/DDBJ databases">
        <title>Schlegella sp. ID0723 isolated from air conditioner.</title>
        <authorList>
            <person name="Kim D.Y."/>
            <person name="Kim D.-U."/>
        </authorList>
    </citation>
    <scope>NUCLEOTIDE SEQUENCE [LARGE SCALE GENOMIC DNA]</scope>
    <source>
        <strain evidence="7 8">ID0723</strain>
    </source>
</reference>
<dbReference type="EMBL" id="JABWMJ010000006">
    <property type="protein sequence ID" value="NUZ06845.1"/>
    <property type="molecule type" value="Genomic_DNA"/>
</dbReference>
<keyword evidence="3" id="KW-0328">Glycosyltransferase</keyword>
<evidence type="ECO:0000313" key="8">
    <source>
        <dbReference type="Proteomes" id="UP000529637"/>
    </source>
</evidence>
<dbReference type="InterPro" id="IPR001173">
    <property type="entry name" value="Glyco_trans_2-like"/>
</dbReference>
<evidence type="ECO:0000256" key="3">
    <source>
        <dbReference type="ARBA" id="ARBA00022676"/>
    </source>
</evidence>
<organism evidence="7 8">
    <name type="scientific">Piscinibacter koreensis</name>
    <dbReference type="NCBI Taxonomy" id="2742824"/>
    <lineage>
        <taxon>Bacteria</taxon>
        <taxon>Pseudomonadati</taxon>
        <taxon>Pseudomonadota</taxon>
        <taxon>Betaproteobacteria</taxon>
        <taxon>Burkholderiales</taxon>
        <taxon>Sphaerotilaceae</taxon>
        <taxon>Piscinibacter</taxon>
    </lineage>
</organism>
<evidence type="ECO:0000256" key="2">
    <source>
        <dbReference type="ARBA" id="ARBA00022475"/>
    </source>
</evidence>
<accession>A0A7Y6TX98</accession>
<sequence>MLSFIVPAHDEAGSIAAVVASIAGAAQAAGEPHEIVVVDDASTDDTAALASAAGARVVHVDLRHIAATRNAGARAARGDVFVFVDADTLIGPDVVAGVRAALKEGAIGGGAAIRFDEPIPLWVRAVLPASMWFARRLRLTGGCFIFCTRAAFEAVGGFDERLYAAEEIALCRALHGQGLFVILREAVLTSGRKLRTHSMAELIGSGLRVVWAGRSGVDQRARLGVWYGPRRPDDTRSG</sequence>
<dbReference type="GO" id="GO:0016757">
    <property type="term" value="F:glycosyltransferase activity"/>
    <property type="evidence" value="ECO:0007669"/>
    <property type="project" value="UniProtKB-KW"/>
</dbReference>
<keyword evidence="2" id="KW-1003">Cell membrane</keyword>
<feature type="domain" description="Glycosyltransferase 2-like" evidence="6">
    <location>
        <begin position="3"/>
        <end position="138"/>
    </location>
</feature>